<sequence length="77" mass="8775">MLDAPRLLPQCFDAWTLWLEVQTQWRVSFGVRTGLDMAAVKAVAELLDIELTPPTYRILRGLELHVLQNVKPDKDTA</sequence>
<protein>
    <submittedName>
        <fullName evidence="1">DUF1799 domain-containing protein</fullName>
    </submittedName>
</protein>
<proteinExistence type="predicted"/>
<name>A0ABV4JUE6_9BACT</name>
<dbReference type="Pfam" id="PF08809">
    <property type="entry name" value="DUF1799"/>
    <property type="match status" value="1"/>
</dbReference>
<keyword evidence="2" id="KW-1185">Reference proteome</keyword>
<gene>
    <name evidence="1" type="ORF">AB2Z07_12625</name>
</gene>
<dbReference type="RefSeq" id="WP_371150847.1">
    <property type="nucleotide sequence ID" value="NZ_JBFSOO010000010.1"/>
</dbReference>
<reference evidence="1 2" key="1">
    <citation type="submission" date="2024-07" db="EMBL/GenBank/DDBJ databases">
        <title>Active virus-host system and metabolic interactions in a Lokiarchaeon culture.</title>
        <authorList>
            <person name="Ponce Toledo R.I."/>
            <person name="Rodrigues Oliveira T."/>
            <person name="Schleper C."/>
        </authorList>
    </citation>
    <scope>NUCLEOTIDE SEQUENCE [LARGE SCALE GENOMIC DNA]</scope>
    <source>
        <strain evidence="1 2">B35</strain>
    </source>
</reference>
<organism evidence="1 2">
    <name type="scientific">Halodesulfovibrio aestuarii</name>
    <dbReference type="NCBI Taxonomy" id="126333"/>
    <lineage>
        <taxon>Bacteria</taxon>
        <taxon>Pseudomonadati</taxon>
        <taxon>Thermodesulfobacteriota</taxon>
        <taxon>Desulfovibrionia</taxon>
        <taxon>Desulfovibrionales</taxon>
        <taxon>Desulfovibrionaceae</taxon>
        <taxon>Halodesulfovibrio</taxon>
    </lineage>
</organism>
<evidence type="ECO:0000313" key="2">
    <source>
        <dbReference type="Proteomes" id="UP001568358"/>
    </source>
</evidence>
<dbReference type="InterPro" id="IPR014915">
    <property type="entry name" value="Phage_TLS_TfmB"/>
</dbReference>
<dbReference type="Proteomes" id="UP001568358">
    <property type="component" value="Unassembled WGS sequence"/>
</dbReference>
<comment type="caution">
    <text evidence="1">The sequence shown here is derived from an EMBL/GenBank/DDBJ whole genome shotgun (WGS) entry which is preliminary data.</text>
</comment>
<dbReference type="EMBL" id="JBFSOO010000010">
    <property type="protein sequence ID" value="MEZ6854361.1"/>
    <property type="molecule type" value="Genomic_DNA"/>
</dbReference>
<accession>A0ABV4JUE6</accession>
<evidence type="ECO:0000313" key="1">
    <source>
        <dbReference type="EMBL" id="MEZ6854361.1"/>
    </source>
</evidence>